<reference evidence="1" key="2">
    <citation type="submission" date="2006-01" db="EMBL/GenBank/DDBJ databases">
        <authorList>
            <person name="Genoscope"/>
        </authorList>
    </citation>
    <scope>NUCLEOTIDE SEQUENCE</scope>
</reference>
<proteinExistence type="predicted"/>
<organism evidence="1">
    <name type="scientific">Kuenenia stuttgartiensis</name>
    <dbReference type="NCBI Taxonomy" id="174633"/>
    <lineage>
        <taxon>Bacteria</taxon>
        <taxon>Pseudomonadati</taxon>
        <taxon>Planctomycetota</taxon>
        <taxon>Candidatus Brocadiia</taxon>
        <taxon>Candidatus Brocadiales</taxon>
        <taxon>Candidatus Brocadiaceae</taxon>
        <taxon>Candidatus Kuenenia</taxon>
    </lineage>
</organism>
<gene>
    <name evidence="1" type="ORF">kuste2694</name>
</gene>
<name>Q1Q789_KUEST</name>
<protein>
    <submittedName>
        <fullName evidence="1">Uncharacterized protein</fullName>
    </submittedName>
</protein>
<dbReference type="AlphaFoldDB" id="Q1Q789"/>
<dbReference type="EMBL" id="CT573071">
    <property type="protein sequence ID" value="CAJ73443.1"/>
    <property type="molecule type" value="Genomic_DNA"/>
</dbReference>
<evidence type="ECO:0000313" key="1">
    <source>
        <dbReference type="EMBL" id="CAJ73443.1"/>
    </source>
</evidence>
<accession>Q1Q789</accession>
<reference evidence="1" key="1">
    <citation type="journal article" date="2006" name="Nature">
        <title>Deciphering the evolution and metabolism of an anammox bacterium from a community genome.</title>
        <authorList>
            <person name="Strous M."/>
            <person name="Pelletier E."/>
            <person name="Mangenot S."/>
            <person name="Rattei T."/>
            <person name="Lehner A."/>
            <person name="Taylor M.W."/>
            <person name="Horn M."/>
            <person name="Daims H."/>
            <person name="Bartol-Mavel D."/>
            <person name="Wincker P."/>
            <person name="Barbe V."/>
            <person name="Fonknechten N."/>
            <person name="Vallenet D."/>
            <person name="Segurens B."/>
            <person name="Schenowitz-Truong C."/>
            <person name="Medigue C."/>
            <person name="Collingro A."/>
            <person name="Snel B."/>
            <person name="Dutilh B.E."/>
            <person name="OpDenCamp H.J.M."/>
            <person name="vanDerDrift C."/>
            <person name="Cirpus I."/>
            <person name="vanDePas-Schoonen K.T."/>
            <person name="Harhangi H.R."/>
            <person name="vanNiftrik L."/>
            <person name="Schmid M."/>
            <person name="Keltjens J."/>
            <person name="vanDeVossenberg J."/>
            <person name="Kartal B."/>
            <person name="Meier H."/>
            <person name="Frishman D."/>
            <person name="Huynen M.A."/>
            <person name="Mewes H."/>
            <person name="Weissenbach J."/>
            <person name="Jetten M.S.M."/>
            <person name="Wagner M."/>
            <person name="LePaslier D."/>
        </authorList>
    </citation>
    <scope>NUCLEOTIDE SEQUENCE</scope>
</reference>
<sequence length="56" mass="6525">MTQLRQAEIVSLLISMQYDFSPLFFGNTSLSFHVLYLKDSIFCVKLLYSFCIVPKK</sequence>